<evidence type="ECO:0000313" key="9">
    <source>
        <dbReference type="Proteomes" id="UP000315783"/>
    </source>
</evidence>
<evidence type="ECO:0000313" key="8">
    <source>
        <dbReference type="EMBL" id="TQV98505.1"/>
    </source>
</evidence>
<keyword evidence="4 6" id="KW-0472">Membrane</keyword>
<keyword evidence="3 6" id="KW-1133">Transmembrane helix</keyword>
<comment type="caution">
    <text evidence="8">The sequence shown here is derived from an EMBL/GenBank/DDBJ whole genome shotgun (WGS) entry which is preliminary data.</text>
</comment>
<name>A0A545W792_9HYPO</name>
<feature type="domain" description="Fatty acid hydroxylase" evidence="7">
    <location>
        <begin position="205"/>
        <end position="325"/>
    </location>
</feature>
<sequence length="372" mass="40977">MSSTTIHTGTSADASASSMPAKATGAAATTTTILTPASRRFVPTDLSGKAIPHSQRWAYSTAAVARGRWGSRAVNLVVVGLFVLWQQSAAAHRLYAELDARYGAARVNVWGTFAVTSVFFWAWGGVFALADLTGRPRWLFRFKTQPFVRVPAREYAWICLVSLRNQVLVALPLAAAMARLAAPRPVHPSALPGPAQTFATVVFDTLCTEVGFYYVHRFFHSRALYGRFHKQHHEFTAPVGLAATYCTVTEHVFSNLVPNALGTILVPHHWSQQCFTFLFLEFGTICAHSGYNIPGLPSNLQHDFHHFAFDENFGPTGLLDRLHGTNKKYAATMSEALARTDGDEERARNMVLERLAQIEVAADEEAKAKKEL</sequence>
<dbReference type="STRING" id="43265.A0A545W792"/>
<comment type="subcellular location">
    <subcellularLocation>
        <location evidence="1">Membrane</location>
    </subcellularLocation>
</comment>
<reference evidence="8 9" key="1">
    <citation type="journal article" date="2019" name="Appl. Microbiol. Biotechnol.">
        <title>Genome sequence of Isaria javanica and comparative genome analysis insights into family S53 peptidase evolution in fungal entomopathogens.</title>
        <authorList>
            <person name="Lin R."/>
            <person name="Zhang X."/>
            <person name="Xin B."/>
            <person name="Zou M."/>
            <person name="Gao Y."/>
            <person name="Qin F."/>
            <person name="Hu Q."/>
            <person name="Xie B."/>
            <person name="Cheng X."/>
        </authorList>
    </citation>
    <scope>NUCLEOTIDE SEQUENCE [LARGE SCALE GENOMIC DNA]</scope>
    <source>
        <strain evidence="8 9">IJ1G</strain>
    </source>
</reference>
<dbReference type="AlphaFoldDB" id="A0A545W792"/>
<protein>
    <submittedName>
        <fullName evidence="8">Sterol desaturase</fullName>
    </submittedName>
</protein>
<evidence type="ECO:0000256" key="3">
    <source>
        <dbReference type="ARBA" id="ARBA00022989"/>
    </source>
</evidence>
<feature type="transmembrane region" description="Helical" evidence="6">
    <location>
        <begin position="110"/>
        <end position="134"/>
    </location>
</feature>
<feature type="compositionally biased region" description="Polar residues" evidence="5">
    <location>
        <begin position="1"/>
        <end position="18"/>
    </location>
</feature>
<dbReference type="GO" id="GO:0008610">
    <property type="term" value="P:lipid biosynthetic process"/>
    <property type="evidence" value="ECO:0007669"/>
    <property type="project" value="InterPro"/>
</dbReference>
<dbReference type="PANTHER" id="PTHR11863">
    <property type="entry name" value="STEROL DESATURASE"/>
    <property type="match status" value="1"/>
</dbReference>
<gene>
    <name evidence="8" type="ORF">IF1G_02585</name>
</gene>
<evidence type="ECO:0000256" key="5">
    <source>
        <dbReference type="SAM" id="MobiDB-lite"/>
    </source>
</evidence>
<dbReference type="GO" id="GO:0016020">
    <property type="term" value="C:membrane"/>
    <property type="evidence" value="ECO:0007669"/>
    <property type="project" value="UniProtKB-SubCell"/>
</dbReference>
<organism evidence="8 9">
    <name type="scientific">Cordyceps javanica</name>
    <dbReference type="NCBI Taxonomy" id="43265"/>
    <lineage>
        <taxon>Eukaryota</taxon>
        <taxon>Fungi</taxon>
        <taxon>Dikarya</taxon>
        <taxon>Ascomycota</taxon>
        <taxon>Pezizomycotina</taxon>
        <taxon>Sordariomycetes</taxon>
        <taxon>Hypocreomycetidae</taxon>
        <taxon>Hypocreales</taxon>
        <taxon>Cordycipitaceae</taxon>
        <taxon>Cordyceps</taxon>
    </lineage>
</organism>
<evidence type="ECO:0000256" key="4">
    <source>
        <dbReference type="ARBA" id="ARBA00023136"/>
    </source>
</evidence>
<dbReference type="GO" id="GO:0016491">
    <property type="term" value="F:oxidoreductase activity"/>
    <property type="evidence" value="ECO:0007669"/>
    <property type="project" value="InterPro"/>
</dbReference>
<dbReference type="Proteomes" id="UP000315783">
    <property type="component" value="Unassembled WGS sequence"/>
</dbReference>
<evidence type="ECO:0000256" key="6">
    <source>
        <dbReference type="SAM" id="Phobius"/>
    </source>
</evidence>
<dbReference type="InterPro" id="IPR050307">
    <property type="entry name" value="Sterol_Desaturase_Related"/>
</dbReference>
<keyword evidence="2 6" id="KW-0812">Transmembrane</keyword>
<feature type="region of interest" description="Disordered" evidence="5">
    <location>
        <begin position="1"/>
        <end position="20"/>
    </location>
</feature>
<dbReference type="EMBL" id="SPUK01000003">
    <property type="protein sequence ID" value="TQV98505.1"/>
    <property type="molecule type" value="Genomic_DNA"/>
</dbReference>
<evidence type="ECO:0000259" key="7">
    <source>
        <dbReference type="Pfam" id="PF04116"/>
    </source>
</evidence>
<dbReference type="GO" id="GO:0005506">
    <property type="term" value="F:iron ion binding"/>
    <property type="evidence" value="ECO:0007669"/>
    <property type="project" value="InterPro"/>
</dbReference>
<dbReference type="InterPro" id="IPR006694">
    <property type="entry name" value="Fatty_acid_hydroxylase"/>
</dbReference>
<accession>A0A545W792</accession>
<evidence type="ECO:0000256" key="1">
    <source>
        <dbReference type="ARBA" id="ARBA00004370"/>
    </source>
</evidence>
<dbReference type="OrthoDB" id="408954at2759"/>
<keyword evidence="9" id="KW-1185">Reference proteome</keyword>
<proteinExistence type="predicted"/>
<dbReference type="Pfam" id="PF04116">
    <property type="entry name" value="FA_hydroxylase"/>
    <property type="match status" value="1"/>
</dbReference>
<evidence type="ECO:0000256" key="2">
    <source>
        <dbReference type="ARBA" id="ARBA00022692"/>
    </source>
</evidence>